<dbReference type="PANTHER" id="PTHR30273:SF2">
    <property type="entry name" value="PROTEIN FECR"/>
    <property type="match status" value="1"/>
</dbReference>
<keyword evidence="3" id="KW-1185">Reference proteome</keyword>
<gene>
    <name evidence="2" type="ORF">KOR34_52470</name>
</gene>
<dbReference type="PANTHER" id="PTHR30273">
    <property type="entry name" value="PERIPLASMIC SIGNAL SENSOR AND SIGMA FACTOR ACTIVATOR FECR-RELATED"/>
    <property type="match status" value="1"/>
</dbReference>
<dbReference type="EMBL" id="SIHJ01000009">
    <property type="protein sequence ID" value="TWT29337.1"/>
    <property type="molecule type" value="Genomic_DNA"/>
</dbReference>
<evidence type="ECO:0000259" key="1">
    <source>
        <dbReference type="Pfam" id="PF04773"/>
    </source>
</evidence>
<dbReference type="Gene3D" id="2.60.120.1440">
    <property type="match status" value="1"/>
</dbReference>
<evidence type="ECO:0000313" key="2">
    <source>
        <dbReference type="EMBL" id="TWT29337.1"/>
    </source>
</evidence>
<dbReference type="InterPro" id="IPR012373">
    <property type="entry name" value="Ferrdict_sens_TM"/>
</dbReference>
<dbReference type="Proteomes" id="UP000316714">
    <property type="component" value="Unassembled WGS sequence"/>
</dbReference>
<proteinExistence type="predicted"/>
<dbReference type="AlphaFoldDB" id="A0A5C5UUN3"/>
<accession>A0A5C5UUN3</accession>
<protein>
    <submittedName>
        <fullName evidence="2">FecR protein</fullName>
    </submittedName>
</protein>
<dbReference type="InterPro" id="IPR006860">
    <property type="entry name" value="FecR"/>
</dbReference>
<sequence length="588" mass="63941">MRKPVELLNAHFDGEALSPAEGRRLSDWVNAHPDNARAVVQMGMIHEMTDSILSVPRLLDQLSLTSDPAVQRSIGESLDWIESRPAPGARTAALARRHAPGSRWFAVSSAMLAASLLLAVSTLLLDRGGTVARNDVGLAEVAPQPALPIAEPLVATVLDVFDVQWSEGRPAYRGMHIRRLAPIDISDGVLALTTSTGCDVVVQGPASLVFEDEDRIRLDRGRLTARISDEAAQIVVETPTARVVDLGTEFGVSVTDALETSVAVYEGVVELTSRNSTDDSDELQTRTLQAGRSGYVDGQGQLRWTIETLPHEREFIRPDEIADLRDARRGSSQAKEQVCFYELQRIRGLLGFQGFDIPSGGVDRSLAFADAGPRSDSLVRFDRDIVPGRLHSSGSLLVEETAPVFLDLDTSPDSAFARAGLLTDRGMVGRSDTELWLAWRTRATDHRRPGMYAGLSVMFGGDRQFHEPLFLGTTDNNDRLAVVANVGSRAIVQKLVDGGELSSGDSPRLWVLRMVFGERADKVAVWCDVPPGETPRVRPHAEILNANLMFDRLRLGVGTDASPWLFDDLVIAIRPDALGQAVGLISGE</sequence>
<dbReference type="Pfam" id="PF04773">
    <property type="entry name" value="FecR"/>
    <property type="match status" value="1"/>
</dbReference>
<organism evidence="2 3">
    <name type="scientific">Posidoniimonas corsicana</name>
    <dbReference type="NCBI Taxonomy" id="1938618"/>
    <lineage>
        <taxon>Bacteria</taxon>
        <taxon>Pseudomonadati</taxon>
        <taxon>Planctomycetota</taxon>
        <taxon>Planctomycetia</taxon>
        <taxon>Pirellulales</taxon>
        <taxon>Lacipirellulaceae</taxon>
        <taxon>Posidoniimonas</taxon>
    </lineage>
</organism>
<dbReference type="GO" id="GO:0016989">
    <property type="term" value="F:sigma factor antagonist activity"/>
    <property type="evidence" value="ECO:0007669"/>
    <property type="project" value="TreeGrafter"/>
</dbReference>
<name>A0A5C5UUN3_9BACT</name>
<feature type="domain" description="FecR protein" evidence="1">
    <location>
        <begin position="213"/>
        <end position="270"/>
    </location>
</feature>
<evidence type="ECO:0000313" key="3">
    <source>
        <dbReference type="Proteomes" id="UP000316714"/>
    </source>
</evidence>
<comment type="caution">
    <text evidence="2">The sequence shown here is derived from an EMBL/GenBank/DDBJ whole genome shotgun (WGS) entry which is preliminary data.</text>
</comment>
<reference evidence="2 3" key="1">
    <citation type="submission" date="2019-02" db="EMBL/GenBank/DDBJ databases">
        <title>Deep-cultivation of Planctomycetes and their phenomic and genomic characterization uncovers novel biology.</title>
        <authorList>
            <person name="Wiegand S."/>
            <person name="Jogler M."/>
            <person name="Boedeker C."/>
            <person name="Pinto D."/>
            <person name="Vollmers J."/>
            <person name="Rivas-Marin E."/>
            <person name="Kohn T."/>
            <person name="Peeters S.H."/>
            <person name="Heuer A."/>
            <person name="Rast P."/>
            <person name="Oberbeckmann S."/>
            <person name="Bunk B."/>
            <person name="Jeske O."/>
            <person name="Meyerdierks A."/>
            <person name="Storesund J.E."/>
            <person name="Kallscheuer N."/>
            <person name="Luecker S."/>
            <person name="Lage O.M."/>
            <person name="Pohl T."/>
            <person name="Merkel B.J."/>
            <person name="Hornburger P."/>
            <person name="Mueller R.-W."/>
            <person name="Bruemmer F."/>
            <person name="Labrenz M."/>
            <person name="Spormann A.M."/>
            <person name="Op Den Camp H."/>
            <person name="Overmann J."/>
            <person name="Amann R."/>
            <person name="Jetten M.S.M."/>
            <person name="Mascher T."/>
            <person name="Medema M.H."/>
            <person name="Devos D.P."/>
            <person name="Kaster A.-K."/>
            <person name="Ovreas L."/>
            <person name="Rohde M."/>
            <person name="Galperin M.Y."/>
            <person name="Jogler C."/>
        </authorList>
    </citation>
    <scope>NUCLEOTIDE SEQUENCE [LARGE SCALE GENOMIC DNA]</scope>
    <source>
        <strain evidence="2 3">KOR34</strain>
    </source>
</reference>